<sequence length="66" mass="7278">GISETLYTLIEDLFTITLRLITNCECEEGCPSCIYSPKCGNDNAPLDKKAASIILDKLLKIITTKK</sequence>
<reference evidence="2" key="1">
    <citation type="journal article" date="2014" name="Front. Microbiol.">
        <title>High frequency of phylogenetically diverse reductive dehalogenase-homologous genes in deep subseafloor sedimentary metagenomes.</title>
        <authorList>
            <person name="Kawai M."/>
            <person name="Futagami T."/>
            <person name="Toyoda A."/>
            <person name="Takaki Y."/>
            <person name="Nishi S."/>
            <person name="Hori S."/>
            <person name="Arai W."/>
            <person name="Tsubouchi T."/>
            <person name="Morono Y."/>
            <person name="Uchiyama I."/>
            <person name="Ito T."/>
            <person name="Fujiyama A."/>
            <person name="Inagaki F."/>
            <person name="Takami H."/>
        </authorList>
    </citation>
    <scope>NUCLEOTIDE SEQUENCE</scope>
    <source>
        <strain evidence="2">Expedition CK06-06</strain>
    </source>
</reference>
<proteinExistence type="predicted"/>
<gene>
    <name evidence="2" type="ORF">S12H4_26257</name>
</gene>
<organism evidence="2">
    <name type="scientific">marine sediment metagenome</name>
    <dbReference type="NCBI Taxonomy" id="412755"/>
    <lineage>
        <taxon>unclassified sequences</taxon>
        <taxon>metagenomes</taxon>
        <taxon>ecological metagenomes</taxon>
    </lineage>
</organism>
<feature type="domain" description="MrfA-like Zn-binding" evidence="1">
    <location>
        <begin position="1"/>
        <end position="34"/>
    </location>
</feature>
<protein>
    <recommendedName>
        <fullName evidence="1">MrfA-like Zn-binding domain-containing protein</fullName>
    </recommendedName>
</protein>
<evidence type="ECO:0000259" key="1">
    <source>
        <dbReference type="Pfam" id="PF09369"/>
    </source>
</evidence>
<dbReference type="GO" id="GO:0006289">
    <property type="term" value="P:nucleotide-excision repair"/>
    <property type="evidence" value="ECO:0007669"/>
    <property type="project" value="TreeGrafter"/>
</dbReference>
<dbReference type="PANTHER" id="PTHR47957:SF3">
    <property type="entry name" value="ATP-DEPENDENT HELICASE HRQ1"/>
    <property type="match status" value="1"/>
</dbReference>
<dbReference type="EMBL" id="BARW01014879">
    <property type="protein sequence ID" value="GAI81047.1"/>
    <property type="molecule type" value="Genomic_DNA"/>
</dbReference>
<evidence type="ECO:0000313" key="2">
    <source>
        <dbReference type="EMBL" id="GAI81047.1"/>
    </source>
</evidence>
<feature type="non-terminal residue" evidence="2">
    <location>
        <position position="1"/>
    </location>
</feature>
<comment type="caution">
    <text evidence="2">The sequence shown here is derived from an EMBL/GenBank/DDBJ whole genome shotgun (WGS) entry which is preliminary data.</text>
</comment>
<name>X1RJX6_9ZZZZ</name>
<dbReference type="PANTHER" id="PTHR47957">
    <property type="entry name" value="ATP-DEPENDENT HELICASE HRQ1"/>
    <property type="match status" value="1"/>
</dbReference>
<dbReference type="Pfam" id="PF09369">
    <property type="entry name" value="MZB"/>
    <property type="match status" value="1"/>
</dbReference>
<dbReference type="GO" id="GO:0005634">
    <property type="term" value="C:nucleus"/>
    <property type="evidence" value="ECO:0007669"/>
    <property type="project" value="TreeGrafter"/>
</dbReference>
<accession>X1RJX6</accession>
<dbReference type="GO" id="GO:0043138">
    <property type="term" value="F:3'-5' DNA helicase activity"/>
    <property type="evidence" value="ECO:0007669"/>
    <property type="project" value="TreeGrafter"/>
</dbReference>
<dbReference type="InterPro" id="IPR018973">
    <property type="entry name" value="MZB"/>
</dbReference>
<dbReference type="GO" id="GO:0036297">
    <property type="term" value="P:interstrand cross-link repair"/>
    <property type="evidence" value="ECO:0007669"/>
    <property type="project" value="TreeGrafter"/>
</dbReference>
<dbReference type="AlphaFoldDB" id="X1RJX6"/>